<dbReference type="InterPro" id="IPR017475">
    <property type="entry name" value="EPS_sugar_tfrase"/>
</dbReference>
<evidence type="ECO:0000256" key="1">
    <source>
        <dbReference type="ARBA" id="ARBA00004141"/>
    </source>
</evidence>
<sequence length="583" mass="64798">MRVSGPPKVTADLAQAQQTPPEPPQETATCSNPKDAPPTFFDGSYFVAGPQGKPARARDGRKWRLFDYNVPKWSYIYNATLVVLDMLMTLIAAAIVLVTFPGSYTYLRTHSVLGDGLVEYLMLVCVTWIVSLGLSHIYERHTMGEGYALYGKIMRAMFVNFIILATFSYFFKMDVPRSLTFFVPVLTAAFTIIERWLMRRALHRNRVKGEYNYPTVVVGSPAGIHDRIRLLREHRGLGYAPIAVCPVAAVSAPTPAFDSDSADVDADAVGAVNTASAGTADRPQHLISVPFEPIDEFEAGLRVLPMNSHLPQTAHYLKAQTVLVTDVIERYSETMRTLSLAVESMGIELAFSAVVADMDGASLHLRNDPITPVFTARLPQYSTFIRACKRLFDIICSTIAIILTSPIMAYVAIRVRSEDGGPAIYKQQRIGLYGRPFTLYRFRSMTVNADKQDEALAEQMGAEHGVLFKAKNDPRITEFGKFIRKTSLDEFPQFFNVLKGDMSMVGPRPQQQYEVDQYESLYSTRLLVKPGITGPWQISGRSNLSQSEAEQLDVSYIQDWSLTGDLAILFKTVGAVVKGTGSY</sequence>
<evidence type="ECO:0000259" key="9">
    <source>
        <dbReference type="Pfam" id="PF02397"/>
    </source>
</evidence>
<dbReference type="InterPro" id="IPR003362">
    <property type="entry name" value="Bact_transf"/>
</dbReference>
<dbReference type="NCBIfam" id="TIGR03025">
    <property type="entry name" value="EPS_sugtrans"/>
    <property type="match status" value="1"/>
</dbReference>
<comment type="similarity">
    <text evidence="2">Belongs to the bacterial sugar transferase family.</text>
</comment>
<feature type="compositionally biased region" description="Low complexity" evidence="7">
    <location>
        <begin position="14"/>
        <end position="29"/>
    </location>
</feature>
<keyword evidence="3 10" id="KW-0808">Transferase</keyword>
<dbReference type="OrthoDB" id="9808602at2"/>
<dbReference type="GO" id="GO:0016780">
    <property type="term" value="F:phosphotransferase activity, for other substituted phosphate groups"/>
    <property type="evidence" value="ECO:0007669"/>
    <property type="project" value="TreeGrafter"/>
</dbReference>
<dbReference type="PANTHER" id="PTHR30576">
    <property type="entry name" value="COLANIC BIOSYNTHESIS UDP-GLUCOSE LIPID CARRIER TRANSFERASE"/>
    <property type="match status" value="1"/>
</dbReference>
<gene>
    <name evidence="10" type="ORF">DDE84_08035</name>
</gene>
<comment type="caution">
    <text evidence="10">The sequence shown here is derived from an EMBL/GenBank/DDBJ whole genome shotgun (WGS) entry which is preliminary data.</text>
</comment>
<dbReference type="Proteomes" id="UP000325415">
    <property type="component" value="Unassembled WGS sequence"/>
</dbReference>
<evidence type="ECO:0000313" key="10">
    <source>
        <dbReference type="EMBL" id="KAE8127536.1"/>
    </source>
</evidence>
<evidence type="ECO:0000256" key="3">
    <source>
        <dbReference type="ARBA" id="ARBA00022679"/>
    </source>
</evidence>
<proteinExistence type="inferred from homology"/>
<keyword evidence="6 8" id="KW-0472">Membrane</keyword>
<keyword evidence="4 8" id="KW-0812">Transmembrane</keyword>
<evidence type="ECO:0000256" key="6">
    <source>
        <dbReference type="ARBA" id="ARBA00023136"/>
    </source>
</evidence>
<dbReference type="Pfam" id="PF02397">
    <property type="entry name" value="Bac_transf"/>
    <property type="match status" value="1"/>
</dbReference>
<feature type="region of interest" description="Disordered" evidence="7">
    <location>
        <begin position="1"/>
        <end position="35"/>
    </location>
</feature>
<protein>
    <submittedName>
        <fullName evidence="10">Sugar transferase</fullName>
    </submittedName>
</protein>
<feature type="transmembrane region" description="Helical" evidence="8">
    <location>
        <begin position="75"/>
        <end position="100"/>
    </location>
</feature>
<keyword evidence="11" id="KW-1185">Reference proteome</keyword>
<feature type="transmembrane region" description="Helical" evidence="8">
    <location>
        <begin position="150"/>
        <end position="171"/>
    </location>
</feature>
<organism evidence="10 11">
    <name type="scientific">Bifidobacterium tibiigranuli</name>
    <dbReference type="NCBI Taxonomy" id="2172043"/>
    <lineage>
        <taxon>Bacteria</taxon>
        <taxon>Bacillati</taxon>
        <taxon>Actinomycetota</taxon>
        <taxon>Actinomycetes</taxon>
        <taxon>Bifidobacteriales</taxon>
        <taxon>Bifidobacteriaceae</taxon>
        <taxon>Bifidobacterium</taxon>
    </lineage>
</organism>
<feature type="domain" description="Bacterial sugar transferase" evidence="9">
    <location>
        <begin position="389"/>
        <end position="578"/>
    </location>
</feature>
<dbReference type="AlphaFoldDB" id="A0A5N6S073"/>
<dbReference type="GO" id="GO:0016020">
    <property type="term" value="C:membrane"/>
    <property type="evidence" value="ECO:0007669"/>
    <property type="project" value="UniProtKB-SubCell"/>
</dbReference>
<evidence type="ECO:0000256" key="8">
    <source>
        <dbReference type="SAM" id="Phobius"/>
    </source>
</evidence>
<dbReference type="EMBL" id="QDAG01000008">
    <property type="protein sequence ID" value="KAE8127536.1"/>
    <property type="molecule type" value="Genomic_DNA"/>
</dbReference>
<evidence type="ECO:0000256" key="4">
    <source>
        <dbReference type="ARBA" id="ARBA00022692"/>
    </source>
</evidence>
<name>A0A5N6S073_9BIFI</name>
<evidence type="ECO:0000256" key="2">
    <source>
        <dbReference type="ARBA" id="ARBA00006464"/>
    </source>
</evidence>
<keyword evidence="5 8" id="KW-1133">Transmembrane helix</keyword>
<evidence type="ECO:0000256" key="7">
    <source>
        <dbReference type="SAM" id="MobiDB-lite"/>
    </source>
</evidence>
<dbReference type="PANTHER" id="PTHR30576:SF10">
    <property type="entry name" value="SLL5057 PROTEIN"/>
    <property type="match status" value="1"/>
</dbReference>
<evidence type="ECO:0000256" key="5">
    <source>
        <dbReference type="ARBA" id="ARBA00022989"/>
    </source>
</evidence>
<accession>A0A5N6S073</accession>
<reference evidence="10 11" key="1">
    <citation type="submission" date="2018-04" db="EMBL/GenBank/DDBJ databases">
        <authorList>
            <person name="Eckel V.P."/>
            <person name="Vogel R.F."/>
        </authorList>
    </citation>
    <scope>NUCLEOTIDE SEQUENCE [LARGE SCALE GENOMIC DNA]</scope>
    <source>
        <strain evidence="11">TMW 2.1764</strain>
    </source>
</reference>
<feature type="transmembrane region" description="Helical" evidence="8">
    <location>
        <begin position="177"/>
        <end position="198"/>
    </location>
</feature>
<evidence type="ECO:0000313" key="11">
    <source>
        <dbReference type="Proteomes" id="UP000325415"/>
    </source>
</evidence>
<feature type="transmembrane region" description="Helical" evidence="8">
    <location>
        <begin position="391"/>
        <end position="413"/>
    </location>
</feature>
<comment type="subcellular location">
    <subcellularLocation>
        <location evidence="1">Membrane</location>
        <topology evidence="1">Multi-pass membrane protein</topology>
    </subcellularLocation>
</comment>
<feature type="transmembrane region" description="Helical" evidence="8">
    <location>
        <begin position="120"/>
        <end position="138"/>
    </location>
</feature>
<dbReference type="Pfam" id="PF13727">
    <property type="entry name" value="CoA_binding_3"/>
    <property type="match status" value="1"/>
</dbReference>